<evidence type="ECO:0000259" key="1">
    <source>
        <dbReference type="PROSITE" id="PS51831"/>
    </source>
</evidence>
<dbReference type="PROSITE" id="PS51832">
    <property type="entry name" value="HD_GYP"/>
    <property type="match status" value="1"/>
</dbReference>
<dbReference type="InterPro" id="IPR006674">
    <property type="entry name" value="HD_domain"/>
</dbReference>
<gene>
    <name evidence="3" type="ORF">CHH72_04900</name>
</gene>
<dbReference type="Gene3D" id="1.10.3210.10">
    <property type="entry name" value="Hypothetical protein af1432"/>
    <property type="match status" value="1"/>
</dbReference>
<evidence type="ECO:0000259" key="2">
    <source>
        <dbReference type="PROSITE" id="PS51832"/>
    </source>
</evidence>
<feature type="domain" description="HD" evidence="1">
    <location>
        <begin position="121"/>
        <end position="236"/>
    </location>
</feature>
<dbReference type="EMBL" id="NPCC01000005">
    <property type="protein sequence ID" value="PAE90322.1"/>
    <property type="molecule type" value="Genomic_DNA"/>
</dbReference>
<evidence type="ECO:0000313" key="4">
    <source>
        <dbReference type="Proteomes" id="UP000216207"/>
    </source>
</evidence>
<sequence>MRYVNIEDVLPGASLGKEIFSMDGQVLLSKGASLTANHIARLRKFGVHIVPLDLPEESNFEEEAASPKTQIDSIFEEDSLRFIGYGEEEWKERVLAVMEKVVETAKAQEFLQFIRNGSDSLYAHALMVGLISTTIGARHGYSDKKLEQLAISALLHDIGKVLPASYDEPGVVHGSDHTWRGYNFLKTVAEFGKVVAHVALCHHEDFSQTGHPRKVAASAVHEFAQIVAIANAFDHLTHRRNGEALMEPGEACEFMLAFTNKRFSHVFMNDFLRSVALYPTGSQVVLSNGLHGIVVSQNSGLPQRPVIHILHTNNGGQQITVQTIDLAQENTVFIEEIIS</sequence>
<dbReference type="SUPFAM" id="SSF109604">
    <property type="entry name" value="HD-domain/PDEase-like"/>
    <property type="match status" value="1"/>
</dbReference>
<evidence type="ECO:0000313" key="3">
    <source>
        <dbReference type="EMBL" id="PAE90322.1"/>
    </source>
</evidence>
<dbReference type="Proteomes" id="UP000216207">
    <property type="component" value="Unassembled WGS sequence"/>
</dbReference>
<name>A0A268P3J5_SHOCL</name>
<dbReference type="Pfam" id="PF13487">
    <property type="entry name" value="HD_5"/>
    <property type="match status" value="1"/>
</dbReference>
<dbReference type="InterPro" id="IPR037522">
    <property type="entry name" value="HD_GYP_dom"/>
</dbReference>
<dbReference type="SMART" id="SM00471">
    <property type="entry name" value="HDc"/>
    <property type="match status" value="1"/>
</dbReference>
<proteinExistence type="predicted"/>
<comment type="caution">
    <text evidence="3">The sequence shown here is derived from an EMBL/GenBank/DDBJ whole genome shotgun (WGS) entry which is preliminary data.</text>
</comment>
<accession>A0A268P3J5</accession>
<dbReference type="OMA" id="HYLAIEY"/>
<reference evidence="3 4" key="1">
    <citation type="submission" date="2017-07" db="EMBL/GenBank/DDBJ databases">
        <title>Isolation and whole genome analysis of endospore-forming bacteria from heroin.</title>
        <authorList>
            <person name="Kalinowski J."/>
            <person name="Ahrens B."/>
            <person name="Al-Dilaimi A."/>
            <person name="Winkler A."/>
            <person name="Wibberg D."/>
            <person name="Schleenbecker U."/>
            <person name="Ruckert C."/>
            <person name="Wolfel R."/>
            <person name="Grass G."/>
        </authorList>
    </citation>
    <scope>NUCLEOTIDE SEQUENCE [LARGE SCALE GENOMIC DNA]</scope>
    <source>
        <strain evidence="3 4">7539</strain>
    </source>
</reference>
<dbReference type="PANTHER" id="PTHR43155">
    <property type="entry name" value="CYCLIC DI-GMP PHOSPHODIESTERASE PA4108-RELATED"/>
    <property type="match status" value="1"/>
</dbReference>
<organism evidence="3 4">
    <name type="scientific">Shouchella clausii</name>
    <name type="common">Alkalihalobacillus clausii</name>
    <dbReference type="NCBI Taxonomy" id="79880"/>
    <lineage>
        <taxon>Bacteria</taxon>
        <taxon>Bacillati</taxon>
        <taxon>Bacillota</taxon>
        <taxon>Bacilli</taxon>
        <taxon>Bacillales</taxon>
        <taxon>Bacillaceae</taxon>
        <taxon>Shouchella</taxon>
    </lineage>
</organism>
<feature type="domain" description="HD-GYP" evidence="2">
    <location>
        <begin position="99"/>
        <end position="287"/>
    </location>
</feature>
<dbReference type="InterPro" id="IPR003607">
    <property type="entry name" value="HD/PDEase_dom"/>
</dbReference>
<dbReference type="CDD" id="cd00077">
    <property type="entry name" value="HDc"/>
    <property type="match status" value="1"/>
</dbReference>
<dbReference type="PANTHER" id="PTHR43155:SF2">
    <property type="entry name" value="CYCLIC DI-GMP PHOSPHODIESTERASE PA4108"/>
    <property type="match status" value="1"/>
</dbReference>
<protein>
    <submittedName>
        <fullName evidence="3">HD domain-containing protein</fullName>
    </submittedName>
</protein>
<dbReference type="RefSeq" id="WP_011247278.1">
    <property type="nucleotide sequence ID" value="NZ_BOQQ01000003.1"/>
</dbReference>
<dbReference type="AlphaFoldDB" id="A0A268P3J5"/>
<dbReference type="PROSITE" id="PS51831">
    <property type="entry name" value="HD"/>
    <property type="match status" value="1"/>
</dbReference>